<feature type="transmembrane region" description="Helical" evidence="8">
    <location>
        <begin position="385"/>
        <end position="404"/>
    </location>
</feature>
<dbReference type="InterPro" id="IPR036259">
    <property type="entry name" value="MFS_trans_sf"/>
</dbReference>
<feature type="transmembrane region" description="Helical" evidence="8">
    <location>
        <begin position="321"/>
        <end position="342"/>
    </location>
</feature>
<proteinExistence type="predicted"/>
<comment type="subcellular location">
    <subcellularLocation>
        <location evidence="1">Cell membrane</location>
        <topology evidence="1">Multi-pass membrane protein</topology>
    </subcellularLocation>
</comment>
<gene>
    <name evidence="9" type="ORF">FFV09_09000</name>
</gene>
<feature type="compositionally biased region" description="Basic and acidic residues" evidence="7">
    <location>
        <begin position="1"/>
        <end position="11"/>
    </location>
</feature>
<evidence type="ECO:0000313" key="10">
    <source>
        <dbReference type="Proteomes" id="UP000316968"/>
    </source>
</evidence>
<dbReference type="GO" id="GO:0005886">
    <property type="term" value="C:plasma membrane"/>
    <property type="evidence" value="ECO:0007669"/>
    <property type="project" value="UniProtKB-SubCell"/>
</dbReference>
<accession>A0A4Y6UY81</accession>
<name>A0A4Y6UY81_SACBS</name>
<evidence type="ECO:0000256" key="7">
    <source>
        <dbReference type="SAM" id="MobiDB-lite"/>
    </source>
</evidence>
<evidence type="ECO:0000256" key="1">
    <source>
        <dbReference type="ARBA" id="ARBA00004651"/>
    </source>
</evidence>
<evidence type="ECO:0000256" key="3">
    <source>
        <dbReference type="ARBA" id="ARBA00022475"/>
    </source>
</evidence>
<dbReference type="PANTHER" id="PTHR43266:SF2">
    <property type="entry name" value="MAJOR FACILITATOR SUPERFAMILY (MFS) PROFILE DOMAIN-CONTAINING PROTEIN"/>
    <property type="match status" value="1"/>
</dbReference>
<dbReference type="KEGG" id="saca:FFV09_09000"/>
<keyword evidence="3" id="KW-1003">Cell membrane</keyword>
<keyword evidence="10" id="KW-1185">Reference proteome</keyword>
<feature type="transmembrane region" description="Helical" evidence="8">
    <location>
        <begin position="81"/>
        <end position="102"/>
    </location>
</feature>
<evidence type="ECO:0000256" key="8">
    <source>
        <dbReference type="SAM" id="Phobius"/>
    </source>
</evidence>
<evidence type="ECO:0000313" key="9">
    <source>
        <dbReference type="EMBL" id="QDH20975.1"/>
    </source>
</evidence>
<dbReference type="EMBL" id="CP041217">
    <property type="protein sequence ID" value="QDH20975.1"/>
    <property type="molecule type" value="Genomic_DNA"/>
</dbReference>
<evidence type="ECO:0000256" key="4">
    <source>
        <dbReference type="ARBA" id="ARBA00022692"/>
    </source>
</evidence>
<dbReference type="PANTHER" id="PTHR43266">
    <property type="entry name" value="MACROLIDE-EFFLUX PROTEIN"/>
    <property type="match status" value="1"/>
</dbReference>
<feature type="transmembrane region" description="Helical" evidence="8">
    <location>
        <begin position="48"/>
        <end position="69"/>
    </location>
</feature>
<keyword evidence="6 8" id="KW-0472">Membrane</keyword>
<reference evidence="9 10" key="1">
    <citation type="submission" date="2019-06" db="EMBL/GenBank/DDBJ databases">
        <title>Saccharibacillus brassicae sp. nov., an endophytic bacterium isolated from Chinese cabbage seeds (Brassica pekinensis).</title>
        <authorList>
            <person name="Jiang L."/>
            <person name="Lee J."/>
            <person name="Kim S.W."/>
        </authorList>
    </citation>
    <scope>NUCLEOTIDE SEQUENCE [LARGE SCALE GENOMIC DNA]</scope>
    <source>
        <strain evidence="10">KCTC 43072 / ATSA2</strain>
    </source>
</reference>
<feature type="transmembrane region" description="Helical" evidence="8">
    <location>
        <begin position="134"/>
        <end position="151"/>
    </location>
</feature>
<sequence length="445" mass="46864">MENKKRQEARQGRPVPARGAESGRKANSEAAGARRSSLLRHPVFGRMFAAYGISVFGDWFDVIAIQVLIGYRWQASPLEIALVPVCMALPGMLLGTAAGTAADRWNRLALMRLCDVLTALATLGILFVPNLYGLFPLLALRAALGVFNVPAQQALTRRVVDEERLIDASSLNGLASQLSRIAGPLAGAAVLALLSPQACMLINAGARLLSYGILKTVPREADRGPEPAGQAKGKGGSNFRREWREGWALIRRTPPLLRAMAFALCGMLVVQMIDFQFISLFRAIAPDRETAIGWLLAASGVSAAAAAAANMRFGPLRRSGYGLKLGGSYVLIGLSILLLGLLPTGASTAALLGLGLLLGAGNGLFMVTFNHALQTQTPANMTGRVFGIQGTLLSAVMLAAPPLGGLLVQRFGPGPVFAAAGLSILLLGAAGFVFGRTFWKTTPAK</sequence>
<evidence type="ECO:0000256" key="6">
    <source>
        <dbReference type="ARBA" id="ARBA00023136"/>
    </source>
</evidence>
<evidence type="ECO:0000256" key="5">
    <source>
        <dbReference type="ARBA" id="ARBA00022989"/>
    </source>
</evidence>
<organism evidence="9 10">
    <name type="scientific">Saccharibacillus brassicae</name>
    <dbReference type="NCBI Taxonomy" id="2583377"/>
    <lineage>
        <taxon>Bacteria</taxon>
        <taxon>Bacillati</taxon>
        <taxon>Bacillota</taxon>
        <taxon>Bacilli</taxon>
        <taxon>Bacillales</taxon>
        <taxon>Paenibacillaceae</taxon>
        <taxon>Saccharibacillus</taxon>
    </lineage>
</organism>
<keyword evidence="4 8" id="KW-0812">Transmembrane</keyword>
<keyword evidence="2" id="KW-0813">Transport</keyword>
<dbReference type="AlphaFoldDB" id="A0A4Y6UY81"/>
<dbReference type="CDD" id="cd06173">
    <property type="entry name" value="MFS_MefA_like"/>
    <property type="match status" value="1"/>
</dbReference>
<feature type="transmembrane region" description="Helical" evidence="8">
    <location>
        <begin position="261"/>
        <end position="285"/>
    </location>
</feature>
<feature type="transmembrane region" description="Helical" evidence="8">
    <location>
        <begin position="416"/>
        <end position="439"/>
    </location>
</feature>
<keyword evidence="5 8" id="KW-1133">Transmembrane helix</keyword>
<dbReference type="GO" id="GO:0022857">
    <property type="term" value="F:transmembrane transporter activity"/>
    <property type="evidence" value="ECO:0007669"/>
    <property type="project" value="InterPro"/>
</dbReference>
<dbReference type="SUPFAM" id="SSF103473">
    <property type="entry name" value="MFS general substrate transporter"/>
    <property type="match status" value="1"/>
</dbReference>
<dbReference type="OrthoDB" id="9775268at2"/>
<dbReference type="Pfam" id="PF07690">
    <property type="entry name" value="MFS_1"/>
    <property type="match status" value="1"/>
</dbReference>
<dbReference type="Gene3D" id="1.20.1250.20">
    <property type="entry name" value="MFS general substrate transporter like domains"/>
    <property type="match status" value="1"/>
</dbReference>
<dbReference type="RefSeq" id="WP_141447523.1">
    <property type="nucleotide sequence ID" value="NZ_CP041217.1"/>
</dbReference>
<protein>
    <submittedName>
        <fullName evidence="9">MFS transporter</fullName>
    </submittedName>
</protein>
<dbReference type="Proteomes" id="UP000316968">
    <property type="component" value="Chromosome"/>
</dbReference>
<feature type="transmembrane region" description="Helical" evidence="8">
    <location>
        <begin position="291"/>
        <end position="309"/>
    </location>
</feature>
<feature type="transmembrane region" description="Helical" evidence="8">
    <location>
        <begin position="348"/>
        <end position="373"/>
    </location>
</feature>
<dbReference type="InterPro" id="IPR011701">
    <property type="entry name" value="MFS"/>
</dbReference>
<feature type="region of interest" description="Disordered" evidence="7">
    <location>
        <begin position="1"/>
        <end position="29"/>
    </location>
</feature>
<evidence type="ECO:0000256" key="2">
    <source>
        <dbReference type="ARBA" id="ARBA00022448"/>
    </source>
</evidence>